<feature type="compositionally biased region" description="Low complexity" evidence="2">
    <location>
        <begin position="1457"/>
        <end position="1476"/>
    </location>
</feature>
<feature type="region of interest" description="Disordered" evidence="2">
    <location>
        <begin position="71"/>
        <end position="153"/>
    </location>
</feature>
<dbReference type="Pfam" id="PF13871">
    <property type="entry name" value="Helicase_C_4"/>
    <property type="match status" value="1"/>
</dbReference>
<feature type="compositionally biased region" description="Low complexity" evidence="2">
    <location>
        <begin position="135"/>
        <end position="144"/>
    </location>
</feature>
<comment type="caution">
    <text evidence="5">The sequence shown here is derived from an EMBL/GenBank/DDBJ whole genome shotgun (WGS) entry which is preliminary data.</text>
</comment>
<feature type="region of interest" description="Disordered" evidence="2">
    <location>
        <begin position="1"/>
        <end position="25"/>
    </location>
</feature>
<feature type="compositionally biased region" description="Acidic residues" evidence="2">
    <location>
        <begin position="649"/>
        <end position="667"/>
    </location>
</feature>
<organism evidence="5 6">
    <name type="scientific">Chrysochromulina tobinii</name>
    <dbReference type="NCBI Taxonomy" id="1460289"/>
    <lineage>
        <taxon>Eukaryota</taxon>
        <taxon>Haptista</taxon>
        <taxon>Haptophyta</taxon>
        <taxon>Prymnesiophyceae</taxon>
        <taxon>Prymnesiales</taxon>
        <taxon>Chrysochromulinaceae</taxon>
        <taxon>Chrysochromulina</taxon>
    </lineage>
</organism>
<feature type="domain" description="Strawberry notch AAA" evidence="4">
    <location>
        <begin position="400"/>
        <end position="531"/>
    </location>
</feature>
<evidence type="ECO:0000313" key="5">
    <source>
        <dbReference type="EMBL" id="KOO34908.1"/>
    </source>
</evidence>
<evidence type="ECO:0000259" key="4">
    <source>
        <dbReference type="Pfam" id="PF13872"/>
    </source>
</evidence>
<gene>
    <name evidence="5" type="ORF">Ctob_014385</name>
</gene>
<dbReference type="Proteomes" id="UP000037460">
    <property type="component" value="Unassembled WGS sequence"/>
</dbReference>
<dbReference type="PANTHER" id="PTHR12706:SF30">
    <property type="entry name" value="PROTEIN STRAWBERRY NOTCH-RELATED"/>
    <property type="match status" value="1"/>
</dbReference>
<name>A0A0M0K936_9EUKA</name>
<dbReference type="GO" id="GO:0031490">
    <property type="term" value="F:chromatin DNA binding"/>
    <property type="evidence" value="ECO:0007669"/>
    <property type="project" value="TreeGrafter"/>
</dbReference>
<evidence type="ECO:0000313" key="6">
    <source>
        <dbReference type="Proteomes" id="UP000037460"/>
    </source>
</evidence>
<reference evidence="6" key="1">
    <citation type="journal article" date="2015" name="PLoS Genet.">
        <title>Genome Sequence and Transcriptome Analyses of Chrysochromulina tobin: Metabolic Tools for Enhanced Algal Fitness in the Prominent Order Prymnesiales (Haptophyceae).</title>
        <authorList>
            <person name="Hovde B.T."/>
            <person name="Deodato C.R."/>
            <person name="Hunsperger H.M."/>
            <person name="Ryken S.A."/>
            <person name="Yost W."/>
            <person name="Jha R.K."/>
            <person name="Patterson J."/>
            <person name="Monnat R.J. Jr."/>
            <person name="Barlow S.B."/>
            <person name="Starkenburg S.R."/>
            <person name="Cattolico R.A."/>
        </authorList>
    </citation>
    <scope>NUCLEOTIDE SEQUENCE</scope>
    <source>
        <strain evidence="6">CCMP291</strain>
    </source>
</reference>
<evidence type="ECO:0000256" key="1">
    <source>
        <dbReference type="ARBA" id="ARBA00006992"/>
    </source>
</evidence>
<dbReference type="Pfam" id="PF13872">
    <property type="entry name" value="AAA_34"/>
    <property type="match status" value="2"/>
</dbReference>
<feature type="compositionally biased region" description="Pro residues" evidence="2">
    <location>
        <begin position="95"/>
        <end position="106"/>
    </location>
</feature>
<proteinExistence type="inferred from homology"/>
<evidence type="ECO:0000259" key="3">
    <source>
        <dbReference type="Pfam" id="PF13871"/>
    </source>
</evidence>
<dbReference type="OrthoDB" id="421838at2759"/>
<dbReference type="EMBL" id="JWZX01001053">
    <property type="protein sequence ID" value="KOO34908.1"/>
    <property type="molecule type" value="Genomic_DNA"/>
</dbReference>
<feature type="compositionally biased region" description="Basic and acidic residues" evidence="2">
    <location>
        <begin position="1485"/>
        <end position="1502"/>
    </location>
</feature>
<dbReference type="PANTHER" id="PTHR12706">
    <property type="entry name" value="STRAWBERRY NOTCH-RELATED"/>
    <property type="match status" value="1"/>
</dbReference>
<keyword evidence="6" id="KW-1185">Reference proteome</keyword>
<dbReference type="GO" id="GO:0042393">
    <property type="term" value="F:histone binding"/>
    <property type="evidence" value="ECO:0007669"/>
    <property type="project" value="TreeGrafter"/>
</dbReference>
<feature type="domain" description="Strawberry notch AAA" evidence="4">
    <location>
        <begin position="168"/>
        <end position="373"/>
    </location>
</feature>
<dbReference type="InterPro" id="IPR027417">
    <property type="entry name" value="P-loop_NTPase"/>
</dbReference>
<comment type="similarity">
    <text evidence="1">Belongs to the SBNO family.</text>
</comment>
<accession>A0A0M0K936</accession>
<dbReference type="InterPro" id="IPR026937">
    <property type="entry name" value="SBNO_Helicase_C_dom"/>
</dbReference>
<dbReference type="SUPFAM" id="SSF52540">
    <property type="entry name" value="P-loop containing nucleoside triphosphate hydrolases"/>
    <property type="match status" value="2"/>
</dbReference>
<evidence type="ECO:0000256" key="2">
    <source>
        <dbReference type="SAM" id="MobiDB-lite"/>
    </source>
</evidence>
<feature type="region of interest" description="Disordered" evidence="2">
    <location>
        <begin position="1448"/>
        <end position="1502"/>
    </location>
</feature>
<feature type="region of interest" description="Disordered" evidence="2">
    <location>
        <begin position="339"/>
        <end position="361"/>
    </location>
</feature>
<sequence length="1502" mass="162532">MDSDSDVEVTGESGFNAARDAPHARPDCITHPFKPGAHGDRCDFCYCWVCDDVASKCTHWTAGRRWVTARAEAKRQQQSRELAEQRARAARPPTAARPPSLPPPQAAPSAPAAVDATVGDPASAAPSADETLPPAAGDAESAGIEGDDEESEELFEHYKPCHFPHGSEHPDPVVETTSLAFVQPPRFADTGQLLPGILQSCVAHRTLSALQLEAVAYAGLRHEQTLSDPAASTAGFFLGDGPGVGKGRQLAAIILENWLAGRKRHVWLSVSPDLEHDASRDLKDLLKHLEPAIGEIPIVNLTRLSYRDISLKAGVLFCTYSALVAKEGLNAAEKDRQAALEEGDEDAEKDATAAATSGAAKRTRLEQIVRWMNGGVGGGGGGGKASVKGEGAGAGAGVATGCVLFDECHKAKNLVMGSSGGQGTLTGRAVLELQEHLPKARVVYCSATGASSVKNMAYMVRLGLWGPGTAFENFGAFDKAIDKAGVGAMELIALDMKQRGMYLSRNLSYKDATFETINVHLDERQATLYDRCALFWQAMQECFESALEQLHSCDGWVAPKHAMAQFWGAHQRFFKQLCMSVKVPQVVRVAQECRAKGYAVVVGLQTTGEARMVEALKEAGEEGLEDFAGLYAIIENLLETQFPTRGDKEEDDDADPDEPMLADEDEGHDALGDVYAPRRPSTKRSVPKQKAAAAASSASSLGGGLAGAAGSSSSASAAAKRAVMSDSDDSDEELSMAASEAKHAAIEGAPRKFKTYSPTMLVLAVGAFITSEYKLPKQRDDRLRKLLESYKGIWALGTTQLRRRLFDLGVHGEAKPTGKAALVEAVYARTVACHYHLLAAAGEEGLEVGAAARQRLLSGSLRGLKEELLREAASLSLPDNPLDQLIHALGGTEKVAELTGRKMKLVYDAADGRARMVKRAKELDVTVARVNMAEKEAFMNGQKMVAIISEAASSGISLHADRRFANRAKRIHITLELPWSADEALQQLGRTHRSNQTSAPDFKLLMTTLGGERRFAAQLAKRLQHLGALTKGDRRAADAANLSSFDFQTQYGRRALERLVDSIRTHSFGAGRMKLLLERVLGAEAARLAADTGDLTPWNEHCEELETALQIVGIDLTLDYADRVAAGQGGPRGKRKDLPSVKTFLNRLLGLTVRLQGRCFAHFNALFEDEIAKDKSEGRFDDGVVDMRATSIAYKDEPVPFYTDPTTKARTTLYTLQLDRGCEWSKALAELDAANAREAAEGHAGAHINGIYHDVAPYSTRGATQRRHHYVAIRKPYQSGEAQHNPHYEIYKLIHPNFGYTWTIQRAALEERRTYTRYDLGDERAKARAQREWTAMHTDSARCWHAPPCSCKSRYGSKFVTEAVIAGSILPLWKALDELTVVLNGRGDKKPMRVTRVRLSAGTRIVGVKVPYARLQNWQQRLAKAGVKMDAEALGIINLIEKDALEAESRTREEPSAAKAEGADGAAGAAGAAAAGAAGGRPGKRKADDSGFGRREINTDYW</sequence>
<dbReference type="GO" id="GO:0005634">
    <property type="term" value="C:nucleus"/>
    <property type="evidence" value="ECO:0007669"/>
    <property type="project" value="TreeGrafter"/>
</dbReference>
<protein>
    <submittedName>
        <fullName evidence="5">Protein strawberry notch-like protein</fullName>
    </submittedName>
</protein>
<dbReference type="InterPro" id="IPR026741">
    <property type="entry name" value="SNO"/>
</dbReference>
<dbReference type="InterPro" id="IPR039187">
    <property type="entry name" value="SNO_AAA"/>
</dbReference>
<feature type="region of interest" description="Disordered" evidence="2">
    <location>
        <begin position="641"/>
        <end position="691"/>
    </location>
</feature>
<dbReference type="GO" id="GO:0006355">
    <property type="term" value="P:regulation of DNA-templated transcription"/>
    <property type="evidence" value="ECO:0007669"/>
    <property type="project" value="InterPro"/>
</dbReference>
<feature type="domain" description="Strawberry notch helicase C" evidence="3">
    <location>
        <begin position="880"/>
        <end position="1186"/>
    </location>
</feature>